<dbReference type="InterPro" id="IPR024455">
    <property type="entry name" value="Phage_capsid"/>
</dbReference>
<dbReference type="Pfam" id="PF05065">
    <property type="entry name" value="Phage_capsid"/>
    <property type="match status" value="1"/>
</dbReference>
<dbReference type="RefSeq" id="WP_024624697.1">
    <property type="nucleotide sequence ID" value="NZ_AYGX02000157.1"/>
</dbReference>
<evidence type="ECO:0000256" key="1">
    <source>
        <dbReference type="ARBA" id="ARBA00004328"/>
    </source>
</evidence>
<evidence type="ECO:0000313" key="4">
    <source>
        <dbReference type="EMBL" id="KRO24926.1"/>
    </source>
</evidence>
<accession>A0A0R2NGH4</accession>
<proteinExistence type="predicted"/>
<feature type="coiled-coil region" evidence="2">
    <location>
        <begin position="46"/>
        <end position="77"/>
    </location>
</feature>
<sequence length="410" mass="45274">MANINKMNDAWIAQGQKVSDLNDKLNAAVLDDSFDQDEFKAMKQDRDNAVSRRDALHEQLEEERKAQEIANMDDKNKAPLDDDEEDIKAKFIKNFQGMIKGDPKVMNLVTSSIDETGNAIGLTIPQDIQTAINTLVRQYDSLQQYVNRESVTTQTGSRVYEKWTDVTALADLDDETATIGDNDDPKLSIIKYTIHRYAGITTATNSLLKDTADNILAWLSQWIAKKVVVTRNAKIIAAMNNAPTKPTLAKFDDIITMINTAVDPAIKSTSFLMTNTSGFNVLSEVKDAMGRYLLQPDPTQPDQYLIRGKRIVEVADKWLPNSGTTAAPVYPLYYGDLSQAVTLFDRENASLLTTNIGGGAFEKDQTKIRVIDRFDVEATDTEAFVAGSFSTIADQTANFAASAATTTDGK</sequence>
<dbReference type="Gene3D" id="3.30.2320.10">
    <property type="entry name" value="hypothetical protein PF0899 domain"/>
    <property type="match status" value="1"/>
</dbReference>
<gene>
    <name evidence="4" type="ORF">DY78_GL001526</name>
</gene>
<organism evidence="4 5">
    <name type="scientific">Lactiplantibacillus fabifermentans DSM 21115</name>
    <dbReference type="NCBI Taxonomy" id="1413187"/>
    <lineage>
        <taxon>Bacteria</taxon>
        <taxon>Bacillati</taxon>
        <taxon>Bacillota</taxon>
        <taxon>Bacilli</taxon>
        <taxon>Lactobacillales</taxon>
        <taxon>Lactobacillaceae</taxon>
        <taxon>Lactiplantibacillus</taxon>
    </lineage>
</organism>
<dbReference type="Proteomes" id="UP000050920">
    <property type="component" value="Unassembled WGS sequence"/>
</dbReference>
<keyword evidence="2" id="KW-0175">Coiled coil</keyword>
<dbReference type="SUPFAM" id="SSF56563">
    <property type="entry name" value="Major capsid protein gp5"/>
    <property type="match status" value="1"/>
</dbReference>
<evidence type="ECO:0000256" key="2">
    <source>
        <dbReference type="SAM" id="Coils"/>
    </source>
</evidence>
<dbReference type="InterPro" id="IPR054612">
    <property type="entry name" value="Phage_capsid-like_C"/>
</dbReference>
<reference evidence="4 5" key="1">
    <citation type="journal article" date="2015" name="Genome Announc.">
        <title>Expanding the biotechnology potential of lactobacilli through comparative genomics of 213 strains and associated genera.</title>
        <authorList>
            <person name="Sun Z."/>
            <person name="Harris H.M."/>
            <person name="McCann A."/>
            <person name="Guo C."/>
            <person name="Argimon S."/>
            <person name="Zhang W."/>
            <person name="Yang X."/>
            <person name="Jeffery I.B."/>
            <person name="Cooney J.C."/>
            <person name="Kagawa T.F."/>
            <person name="Liu W."/>
            <person name="Song Y."/>
            <person name="Salvetti E."/>
            <person name="Wrobel A."/>
            <person name="Rasinkangas P."/>
            <person name="Parkhill J."/>
            <person name="Rea M.C."/>
            <person name="O'Sullivan O."/>
            <person name="Ritari J."/>
            <person name="Douillard F.P."/>
            <person name="Paul Ross R."/>
            <person name="Yang R."/>
            <person name="Briner A.E."/>
            <person name="Felis G.E."/>
            <person name="de Vos W.M."/>
            <person name="Barrangou R."/>
            <person name="Klaenhammer T.R."/>
            <person name="Caufield P.W."/>
            <person name="Cui Y."/>
            <person name="Zhang H."/>
            <person name="O'Toole P.W."/>
        </authorList>
    </citation>
    <scope>NUCLEOTIDE SEQUENCE [LARGE SCALE GENOMIC DNA]</scope>
    <source>
        <strain evidence="4 5">DSM 21115</strain>
    </source>
</reference>
<evidence type="ECO:0000259" key="3">
    <source>
        <dbReference type="Pfam" id="PF05065"/>
    </source>
</evidence>
<dbReference type="NCBIfam" id="TIGR01554">
    <property type="entry name" value="major_cap_HK97"/>
    <property type="match status" value="1"/>
</dbReference>
<evidence type="ECO:0000313" key="5">
    <source>
        <dbReference type="Proteomes" id="UP000050920"/>
    </source>
</evidence>
<comment type="caution">
    <text evidence="4">The sequence shown here is derived from an EMBL/GenBank/DDBJ whole genome shotgun (WGS) entry which is preliminary data.</text>
</comment>
<comment type="subcellular location">
    <subcellularLocation>
        <location evidence="1">Virion</location>
    </subcellularLocation>
</comment>
<name>A0A0R2NGH4_9LACO</name>
<keyword evidence="5" id="KW-1185">Reference proteome</keyword>
<dbReference type="EMBL" id="AYGX02000157">
    <property type="protein sequence ID" value="KRO24926.1"/>
    <property type="molecule type" value="Genomic_DNA"/>
</dbReference>
<dbReference type="Gene3D" id="3.30.2400.10">
    <property type="entry name" value="Major capsid protein gp5"/>
    <property type="match status" value="1"/>
</dbReference>
<feature type="domain" description="Phage capsid-like C-terminal" evidence="3">
    <location>
        <begin position="121"/>
        <end position="388"/>
    </location>
</feature>
<protein>
    <submittedName>
        <fullName evidence="4">HK97 family phage major capsid protein</fullName>
    </submittedName>
</protein>
<dbReference type="AlphaFoldDB" id="A0A0R2NGH4"/>